<gene>
    <name evidence="1" type="ORF">KME60_00950</name>
</gene>
<dbReference type="Proteomes" id="UP000729701">
    <property type="component" value="Unassembled WGS sequence"/>
</dbReference>
<organism evidence="1 2">
    <name type="scientific">Cyanomargarita calcarea GSE-NOS-MK-12-04C</name>
    <dbReference type="NCBI Taxonomy" id="2839659"/>
    <lineage>
        <taxon>Bacteria</taxon>
        <taxon>Bacillati</taxon>
        <taxon>Cyanobacteriota</taxon>
        <taxon>Cyanophyceae</taxon>
        <taxon>Nostocales</taxon>
        <taxon>Cyanomargaritaceae</taxon>
        <taxon>Cyanomargarita</taxon>
    </lineage>
</organism>
<dbReference type="EMBL" id="JAHHGZ010000001">
    <property type="protein sequence ID" value="MBW4666030.1"/>
    <property type="molecule type" value="Genomic_DNA"/>
</dbReference>
<name>A0A951USP0_9CYAN</name>
<evidence type="ECO:0000313" key="1">
    <source>
        <dbReference type="EMBL" id="MBW4666030.1"/>
    </source>
</evidence>
<reference evidence="1" key="2">
    <citation type="journal article" date="2022" name="Microbiol. Resour. Announc.">
        <title>Metagenome Sequencing to Explore Phylogenomics of Terrestrial Cyanobacteria.</title>
        <authorList>
            <person name="Ward R.D."/>
            <person name="Stajich J.E."/>
            <person name="Johansen J.R."/>
            <person name="Huntemann M."/>
            <person name="Clum A."/>
            <person name="Foster B."/>
            <person name="Foster B."/>
            <person name="Roux S."/>
            <person name="Palaniappan K."/>
            <person name="Varghese N."/>
            <person name="Mukherjee S."/>
            <person name="Reddy T.B.K."/>
            <person name="Daum C."/>
            <person name="Copeland A."/>
            <person name="Chen I.A."/>
            <person name="Ivanova N.N."/>
            <person name="Kyrpides N.C."/>
            <person name="Shapiro N."/>
            <person name="Eloe-Fadrosh E.A."/>
            <person name="Pietrasiak N."/>
        </authorList>
    </citation>
    <scope>NUCLEOTIDE SEQUENCE</scope>
    <source>
        <strain evidence="1">GSE-NOS-MK-12-04C</strain>
    </source>
</reference>
<accession>A0A951USP0</accession>
<evidence type="ECO:0008006" key="3">
    <source>
        <dbReference type="Google" id="ProtNLM"/>
    </source>
</evidence>
<protein>
    <recommendedName>
        <fullName evidence="3">Transposase</fullName>
    </recommendedName>
</protein>
<proteinExistence type="predicted"/>
<evidence type="ECO:0000313" key="2">
    <source>
        <dbReference type="Proteomes" id="UP000729701"/>
    </source>
</evidence>
<sequence length="93" mass="10557">MALVKSENPWYYECSKSTPQQALIALREAWKRCFNKTAGVPKFKKSFSIDRDINAAINLSQYVSAPFGGESLWTGGCRHHQYEAGIKHQATYE</sequence>
<comment type="caution">
    <text evidence="1">The sequence shown here is derived from an EMBL/GenBank/DDBJ whole genome shotgun (WGS) entry which is preliminary data.</text>
</comment>
<dbReference type="AlphaFoldDB" id="A0A951USP0"/>
<reference evidence="1" key="1">
    <citation type="submission" date="2021-05" db="EMBL/GenBank/DDBJ databases">
        <authorList>
            <person name="Pietrasiak N."/>
            <person name="Ward R."/>
            <person name="Stajich J.E."/>
            <person name="Kurbessoian T."/>
        </authorList>
    </citation>
    <scope>NUCLEOTIDE SEQUENCE</scope>
    <source>
        <strain evidence="1">GSE-NOS-MK-12-04C</strain>
    </source>
</reference>